<dbReference type="eggNOG" id="COG2021">
    <property type="taxonomic scope" value="Bacteria"/>
</dbReference>
<dbReference type="InterPro" id="IPR008220">
    <property type="entry name" value="HAT_MetX-like"/>
</dbReference>
<keyword evidence="3" id="KW-0012">Acyltransferase</keyword>
<protein>
    <submittedName>
        <fullName evidence="3">Alpha/beta hydrolase</fullName>
        <ecNumber evidence="3">2.3.1.31</ecNumber>
    </submittedName>
</protein>
<dbReference type="RefSeq" id="WP_003961113.1">
    <property type="nucleotide sequence ID" value="NZ_CM000913.1"/>
</dbReference>
<dbReference type="Pfam" id="PF00561">
    <property type="entry name" value="Abhydrolase_1"/>
    <property type="match status" value="1"/>
</dbReference>
<dbReference type="STRING" id="1901.BB341_13955"/>
<accession>E2PWJ6</accession>
<feature type="active site" description="Nucleophile" evidence="1">
    <location>
        <position position="125"/>
    </location>
</feature>
<dbReference type="InterPro" id="IPR000073">
    <property type="entry name" value="AB_hydrolase_1"/>
</dbReference>
<feature type="domain" description="AB hydrolase-1" evidence="2">
    <location>
        <begin position="39"/>
        <end position="171"/>
    </location>
</feature>
<dbReference type="EMBL" id="CM000913">
    <property type="protein sequence ID" value="EFG07995.1"/>
    <property type="molecule type" value="Genomic_DNA"/>
</dbReference>
<dbReference type="GO" id="GO:0016787">
    <property type="term" value="F:hydrolase activity"/>
    <property type="evidence" value="ECO:0007669"/>
    <property type="project" value="UniProtKB-KW"/>
</dbReference>
<reference evidence="3 4" key="1">
    <citation type="journal article" date="2010" name="Genome Biol. Evol.">
        <title>The sequence of a 1.8-mb bacterial linear plasmid reveals a rich evolutionary reservoir of secondary metabolic pathways.</title>
        <authorList>
            <person name="Medema M.H."/>
            <person name="Trefzer A."/>
            <person name="Kovalchuk A."/>
            <person name="van den Berg M."/>
            <person name="Mueller U."/>
            <person name="Heijne W."/>
            <person name="Wu L."/>
            <person name="Alam M.T."/>
            <person name="Ronning C.M."/>
            <person name="Nierman W.C."/>
            <person name="Bovenberg R.A.L."/>
            <person name="Breitling R."/>
            <person name="Takano E."/>
        </authorList>
    </citation>
    <scope>NUCLEOTIDE SEQUENCE [LARGE SCALE GENOMIC DNA]</scope>
    <source>
        <strain evidence="4">ATCC 27064 / DSM 738 / JCM 4710 / NBRC 13307 / NCIMB 12785 / NRRL 3585 / VKM Ac-602</strain>
    </source>
</reference>
<dbReference type="NCBIfam" id="NF005757">
    <property type="entry name" value="PRK07581.1"/>
    <property type="match status" value="1"/>
</dbReference>
<evidence type="ECO:0000313" key="4">
    <source>
        <dbReference type="Proteomes" id="UP000002357"/>
    </source>
</evidence>
<name>E2PWJ6_STRCL</name>
<feature type="active site" evidence="1">
    <location>
        <position position="270"/>
    </location>
</feature>
<dbReference type="SUPFAM" id="SSF53474">
    <property type="entry name" value="alpha/beta-Hydrolases"/>
    <property type="match status" value="1"/>
</dbReference>
<dbReference type="Proteomes" id="UP000002357">
    <property type="component" value="Chromosome"/>
</dbReference>
<keyword evidence="3" id="KW-0378">Hydrolase</keyword>
<dbReference type="PIRSF" id="PIRSF000443">
    <property type="entry name" value="Homoser_Ac_trans"/>
    <property type="match status" value="1"/>
</dbReference>
<dbReference type="OrthoDB" id="9800754at2"/>
<evidence type="ECO:0000259" key="2">
    <source>
        <dbReference type="Pfam" id="PF00561"/>
    </source>
</evidence>
<dbReference type="AlphaFoldDB" id="E2PWJ6"/>
<feature type="active site" evidence="1">
    <location>
        <position position="299"/>
    </location>
</feature>
<gene>
    <name evidence="3" type="primary">cvm4</name>
    <name evidence="3" type="ORF">SCLAV_2924</name>
</gene>
<evidence type="ECO:0000313" key="3">
    <source>
        <dbReference type="EMBL" id="EFG07995.1"/>
    </source>
</evidence>
<proteinExistence type="predicted"/>
<dbReference type="Gene3D" id="3.40.50.1820">
    <property type="entry name" value="alpha/beta hydrolase"/>
    <property type="match status" value="1"/>
</dbReference>
<organism evidence="3 4">
    <name type="scientific">Streptomyces clavuligerus</name>
    <dbReference type="NCBI Taxonomy" id="1901"/>
    <lineage>
        <taxon>Bacteria</taxon>
        <taxon>Bacillati</taxon>
        <taxon>Actinomycetota</taxon>
        <taxon>Actinomycetes</taxon>
        <taxon>Kitasatosporales</taxon>
        <taxon>Streptomycetaceae</taxon>
        <taxon>Streptomyces</taxon>
    </lineage>
</organism>
<dbReference type="KEGG" id="sclf:BB341_13955"/>
<dbReference type="GeneID" id="93730538"/>
<dbReference type="EC" id="2.3.1.31" evidence="3"/>
<sequence>MECRIFEIDELPLLNGEVLRDARIGYAMYGTPNADGTNVVLCPSFFGRDHTGYDWLIGAGLPLDTRRYCVVTAGLFGNGVSSSPGNHPSGSRFPLITPQDNVAAQHRLLTEELGVRELALVTGWSMGAAHAYQWAVSHPGMVRRIAPICGAPVSSPHSLVLLSGLAAALSADAGERGRKAAGRVFAGWGTSRSFWARRAHRELGFATREEYLTGFWEQVFLSGPGAADLLTMVRTWENTDVGATPGAGGSVEAALASVTARAVVLPGALDVCFAVEDEKRVADLLPYASLEVIPGVWGHLAGSGGSAADREFIGGALRRLLDSPVDGG</sequence>
<dbReference type="PANTHER" id="PTHR32268">
    <property type="entry name" value="HOMOSERINE O-ACETYLTRANSFERASE"/>
    <property type="match status" value="1"/>
</dbReference>
<evidence type="ECO:0000256" key="1">
    <source>
        <dbReference type="PIRSR" id="PIRSR000443-1"/>
    </source>
</evidence>
<dbReference type="GO" id="GO:0004414">
    <property type="term" value="F:homoserine O-acetyltransferase activity"/>
    <property type="evidence" value="ECO:0007669"/>
    <property type="project" value="UniProtKB-EC"/>
</dbReference>
<keyword evidence="4" id="KW-1185">Reference proteome</keyword>
<keyword evidence="3" id="KW-0808">Transferase</keyword>
<dbReference type="InterPro" id="IPR029058">
    <property type="entry name" value="AB_hydrolase_fold"/>
</dbReference>
<dbReference type="PANTHER" id="PTHR32268:SF15">
    <property type="entry name" value="HOMOSERINE ACETYLTRANSFERASE FAMILY PROTEIN (AFU_ORTHOLOGUE AFUA_1G15350)"/>
    <property type="match status" value="1"/>
</dbReference>